<evidence type="ECO:0000313" key="1">
    <source>
        <dbReference type="EMBL" id="CAG7816464.1"/>
    </source>
</evidence>
<gene>
    <name evidence="1" type="ORF">AFUS01_LOCUS27083</name>
</gene>
<dbReference type="AlphaFoldDB" id="A0A8J2PJL8"/>
<proteinExistence type="predicted"/>
<reference evidence="1" key="1">
    <citation type="submission" date="2021-06" db="EMBL/GenBank/DDBJ databases">
        <authorList>
            <person name="Hodson N. C."/>
            <person name="Mongue J. A."/>
            <person name="Jaron S. K."/>
        </authorList>
    </citation>
    <scope>NUCLEOTIDE SEQUENCE</scope>
</reference>
<protein>
    <submittedName>
        <fullName evidence="1">Uncharacterized protein</fullName>
    </submittedName>
</protein>
<sequence>MMIDEPSTGTFPYEIIIKPAQGSSGPITCQSVDNPEISSNIHVFTPVGNLFVNSGKTIILSSEVVPDVIHCPSNYANYSNPVLEYRKTLQDPYQQLNWPYDPKRGFLVAGEQTVVGEFKCSGANDSVTIQYYLTSMAPGNFTEKLDLSLYGQRLLCEQRYPRSQADSLSDIRCRNPPECEIFKKCFMET</sequence>
<name>A0A8J2PJL8_9HEXA</name>
<dbReference type="EMBL" id="CAJVCH010370967">
    <property type="protein sequence ID" value="CAG7816464.1"/>
    <property type="molecule type" value="Genomic_DNA"/>
</dbReference>
<keyword evidence="2" id="KW-1185">Reference proteome</keyword>
<comment type="caution">
    <text evidence="1">The sequence shown here is derived from an EMBL/GenBank/DDBJ whole genome shotgun (WGS) entry which is preliminary data.</text>
</comment>
<organism evidence="1 2">
    <name type="scientific">Allacma fusca</name>
    <dbReference type="NCBI Taxonomy" id="39272"/>
    <lineage>
        <taxon>Eukaryota</taxon>
        <taxon>Metazoa</taxon>
        <taxon>Ecdysozoa</taxon>
        <taxon>Arthropoda</taxon>
        <taxon>Hexapoda</taxon>
        <taxon>Collembola</taxon>
        <taxon>Symphypleona</taxon>
        <taxon>Sminthuridae</taxon>
        <taxon>Allacma</taxon>
    </lineage>
</organism>
<accession>A0A8J2PJL8</accession>
<dbReference type="Proteomes" id="UP000708208">
    <property type="component" value="Unassembled WGS sequence"/>
</dbReference>
<feature type="non-terminal residue" evidence="1">
    <location>
        <position position="1"/>
    </location>
</feature>
<evidence type="ECO:0000313" key="2">
    <source>
        <dbReference type="Proteomes" id="UP000708208"/>
    </source>
</evidence>